<dbReference type="EMBL" id="JBHLZU010000009">
    <property type="protein sequence ID" value="MFB9904284.1"/>
    <property type="molecule type" value="Genomic_DNA"/>
</dbReference>
<keyword evidence="2" id="KW-1185">Reference proteome</keyword>
<accession>A0ABV5ZTR8</accession>
<evidence type="ECO:0008006" key="3">
    <source>
        <dbReference type="Google" id="ProtNLM"/>
    </source>
</evidence>
<evidence type="ECO:0000313" key="2">
    <source>
        <dbReference type="Proteomes" id="UP001589693"/>
    </source>
</evidence>
<organism evidence="1 2">
    <name type="scientific">Allokutzneria oryzae</name>
    <dbReference type="NCBI Taxonomy" id="1378989"/>
    <lineage>
        <taxon>Bacteria</taxon>
        <taxon>Bacillati</taxon>
        <taxon>Actinomycetota</taxon>
        <taxon>Actinomycetes</taxon>
        <taxon>Pseudonocardiales</taxon>
        <taxon>Pseudonocardiaceae</taxon>
        <taxon>Allokutzneria</taxon>
    </lineage>
</organism>
<dbReference type="Proteomes" id="UP001589693">
    <property type="component" value="Unassembled WGS sequence"/>
</dbReference>
<comment type="caution">
    <text evidence="1">The sequence shown here is derived from an EMBL/GenBank/DDBJ whole genome shotgun (WGS) entry which is preliminary data.</text>
</comment>
<reference evidence="1 2" key="1">
    <citation type="submission" date="2024-09" db="EMBL/GenBank/DDBJ databases">
        <authorList>
            <person name="Sun Q."/>
            <person name="Mori K."/>
        </authorList>
    </citation>
    <scope>NUCLEOTIDE SEQUENCE [LARGE SCALE GENOMIC DNA]</scope>
    <source>
        <strain evidence="1 2">TBRC 7907</strain>
    </source>
</reference>
<sequence>MLFGELFRLYEGDPALSGTAPGFTALPSWLNRQDHDAAAQTWAELLDGAKPTLFAAPIAEELGHPHLFAAHVVFHNYPLDTSAMTRMGEVAVRRIDVHDGTHYPLSLVARVDGARLELRVDYRPDAFTEAEAHEVGECLLHNLRALAANATS</sequence>
<evidence type="ECO:0000313" key="1">
    <source>
        <dbReference type="EMBL" id="MFB9904284.1"/>
    </source>
</evidence>
<dbReference type="Gene3D" id="3.30.559.10">
    <property type="entry name" value="Chloramphenicol acetyltransferase-like domain"/>
    <property type="match status" value="1"/>
</dbReference>
<dbReference type="Gene3D" id="3.30.559.30">
    <property type="entry name" value="Nonribosomal peptide synthetase, condensation domain"/>
    <property type="match status" value="1"/>
</dbReference>
<name>A0ABV5ZTR8_9PSEU</name>
<proteinExistence type="predicted"/>
<gene>
    <name evidence="1" type="ORF">ACFFQA_10080</name>
</gene>
<protein>
    <recommendedName>
        <fullName evidence="3">Condensation domain-containing protein</fullName>
    </recommendedName>
</protein>
<dbReference type="SUPFAM" id="SSF52777">
    <property type="entry name" value="CoA-dependent acyltransferases"/>
    <property type="match status" value="1"/>
</dbReference>
<dbReference type="InterPro" id="IPR023213">
    <property type="entry name" value="CAT-like_dom_sf"/>
</dbReference>
<dbReference type="RefSeq" id="WP_377851483.1">
    <property type="nucleotide sequence ID" value="NZ_JBHLZU010000009.1"/>
</dbReference>